<dbReference type="Pfam" id="PF08327">
    <property type="entry name" value="AHSA1"/>
    <property type="match status" value="1"/>
</dbReference>
<dbReference type="SUPFAM" id="SSF55961">
    <property type="entry name" value="Bet v1-like"/>
    <property type="match status" value="1"/>
</dbReference>
<name>A0A918EIG3_9PSEU</name>
<keyword evidence="4" id="KW-1185">Reference proteome</keyword>
<comment type="caution">
    <text evidence="3">The sequence shown here is derived from an EMBL/GenBank/DDBJ whole genome shotgun (WGS) entry which is preliminary data.</text>
</comment>
<dbReference type="Gene3D" id="3.30.530.20">
    <property type="match status" value="1"/>
</dbReference>
<feature type="domain" description="Activator of Hsp90 ATPase homologue 1/2-like C-terminal" evidence="2">
    <location>
        <begin position="26"/>
        <end position="156"/>
    </location>
</feature>
<protein>
    <recommendedName>
        <fullName evidence="2">Activator of Hsp90 ATPase homologue 1/2-like C-terminal domain-containing protein</fullName>
    </recommendedName>
</protein>
<dbReference type="Proteomes" id="UP000639606">
    <property type="component" value="Unassembled WGS sequence"/>
</dbReference>
<gene>
    <name evidence="3" type="ORF">GCM10010185_69850</name>
</gene>
<dbReference type="CDD" id="cd07826">
    <property type="entry name" value="SRPBCC_CalC_Aha1-like_9"/>
    <property type="match status" value="1"/>
</dbReference>
<dbReference type="InterPro" id="IPR023393">
    <property type="entry name" value="START-like_dom_sf"/>
</dbReference>
<reference evidence="3" key="1">
    <citation type="journal article" date="2014" name="Int. J. Syst. Evol. Microbiol.">
        <title>Complete genome sequence of Corynebacterium casei LMG S-19264T (=DSM 44701T), isolated from a smear-ripened cheese.</title>
        <authorList>
            <consortium name="US DOE Joint Genome Institute (JGI-PGF)"/>
            <person name="Walter F."/>
            <person name="Albersmeier A."/>
            <person name="Kalinowski J."/>
            <person name="Ruckert C."/>
        </authorList>
    </citation>
    <scope>NUCLEOTIDE SEQUENCE</scope>
    <source>
        <strain evidence="3">JCM 3313</strain>
    </source>
</reference>
<dbReference type="AlphaFoldDB" id="A0A918EIG3"/>
<reference evidence="3" key="2">
    <citation type="submission" date="2020-09" db="EMBL/GenBank/DDBJ databases">
        <authorList>
            <person name="Sun Q."/>
            <person name="Ohkuma M."/>
        </authorList>
    </citation>
    <scope>NUCLEOTIDE SEQUENCE</scope>
    <source>
        <strain evidence="3">JCM 3313</strain>
    </source>
</reference>
<dbReference type="EMBL" id="BMRG01000030">
    <property type="protein sequence ID" value="GGP86154.1"/>
    <property type="molecule type" value="Genomic_DNA"/>
</dbReference>
<evidence type="ECO:0000313" key="3">
    <source>
        <dbReference type="EMBL" id="GGP86154.1"/>
    </source>
</evidence>
<accession>A0A918EIG3</accession>
<comment type="similarity">
    <text evidence="1">Belongs to the AHA1 family.</text>
</comment>
<dbReference type="RefSeq" id="WP_189227598.1">
    <property type="nucleotide sequence ID" value="NZ_BMRG01000030.1"/>
</dbReference>
<sequence>MTTANESRTVVTTPSEVEIAISREFDAPRELVFDAFTRPEHVSRWLLGPDGWVMSVCEIDLRVDGAWRWVWRRDSTGEEFGMSGVYREVTRPSRVVNTEVYEGNESVVTLELTERDGRTTVVQTSRFASQEVRDAVLATGMADGVDASFNRLAGMLPTLA</sequence>
<evidence type="ECO:0000313" key="4">
    <source>
        <dbReference type="Proteomes" id="UP000639606"/>
    </source>
</evidence>
<organism evidence="3 4">
    <name type="scientific">Saccharothrix coeruleofusca</name>
    <dbReference type="NCBI Taxonomy" id="33919"/>
    <lineage>
        <taxon>Bacteria</taxon>
        <taxon>Bacillati</taxon>
        <taxon>Actinomycetota</taxon>
        <taxon>Actinomycetes</taxon>
        <taxon>Pseudonocardiales</taxon>
        <taxon>Pseudonocardiaceae</taxon>
        <taxon>Saccharothrix</taxon>
    </lineage>
</organism>
<dbReference type="InterPro" id="IPR013538">
    <property type="entry name" value="ASHA1/2-like_C"/>
</dbReference>
<evidence type="ECO:0000259" key="2">
    <source>
        <dbReference type="Pfam" id="PF08327"/>
    </source>
</evidence>
<evidence type="ECO:0000256" key="1">
    <source>
        <dbReference type="ARBA" id="ARBA00006817"/>
    </source>
</evidence>
<proteinExistence type="inferred from homology"/>